<evidence type="ECO:0000313" key="3">
    <source>
        <dbReference type="Proteomes" id="UP001107558"/>
    </source>
</evidence>
<dbReference type="EMBL" id="JADBJN010000002">
    <property type="protein sequence ID" value="KAG5676747.1"/>
    <property type="molecule type" value="Genomic_DNA"/>
</dbReference>
<dbReference type="OrthoDB" id="6159439at2759"/>
<evidence type="ECO:0000256" key="1">
    <source>
        <dbReference type="SAM" id="MobiDB-lite"/>
    </source>
</evidence>
<name>A0A9J6C4J9_POLVA</name>
<keyword evidence="3" id="KW-1185">Reference proteome</keyword>
<reference evidence="2" key="1">
    <citation type="submission" date="2021-03" db="EMBL/GenBank/DDBJ databases">
        <title>Chromosome level genome of the anhydrobiotic midge Polypedilum vanderplanki.</title>
        <authorList>
            <person name="Yoshida Y."/>
            <person name="Kikawada T."/>
            <person name="Gusev O."/>
        </authorList>
    </citation>
    <scope>NUCLEOTIDE SEQUENCE</scope>
    <source>
        <strain evidence="2">NIAS01</strain>
        <tissue evidence="2">Whole body or cell culture</tissue>
    </source>
</reference>
<dbReference type="AlphaFoldDB" id="A0A9J6C4J9"/>
<comment type="caution">
    <text evidence="2">The sequence shown here is derived from an EMBL/GenBank/DDBJ whole genome shotgun (WGS) entry which is preliminary data.</text>
</comment>
<protein>
    <submittedName>
        <fullName evidence="2">Uncharacterized protein</fullName>
    </submittedName>
</protein>
<sequence>MPLRHDFAVVKTEYNLSEEDSNSSNSPTMVETTSPLLKARALSPTPRLSPQSHNFLSTKMLLTPHNLSYFHAQRNSINENQKSSEILCNSDKHTSSSTSIFTIDSILSKQTRFSERSPSTSPINDNLFNKNEPVSTTNRSTTTTTTRLPPALFQHHPAAAGLHITTHLASNFGSPEVLR</sequence>
<proteinExistence type="predicted"/>
<organism evidence="2 3">
    <name type="scientific">Polypedilum vanderplanki</name>
    <name type="common">Sleeping chironomid midge</name>
    <dbReference type="NCBI Taxonomy" id="319348"/>
    <lineage>
        <taxon>Eukaryota</taxon>
        <taxon>Metazoa</taxon>
        <taxon>Ecdysozoa</taxon>
        <taxon>Arthropoda</taxon>
        <taxon>Hexapoda</taxon>
        <taxon>Insecta</taxon>
        <taxon>Pterygota</taxon>
        <taxon>Neoptera</taxon>
        <taxon>Endopterygota</taxon>
        <taxon>Diptera</taxon>
        <taxon>Nematocera</taxon>
        <taxon>Chironomoidea</taxon>
        <taxon>Chironomidae</taxon>
        <taxon>Chironominae</taxon>
        <taxon>Polypedilum</taxon>
        <taxon>Polypedilum</taxon>
    </lineage>
</organism>
<evidence type="ECO:0000313" key="2">
    <source>
        <dbReference type="EMBL" id="KAG5676747.1"/>
    </source>
</evidence>
<accession>A0A9J6C4J9</accession>
<feature type="region of interest" description="Disordered" evidence="1">
    <location>
        <begin position="112"/>
        <end position="145"/>
    </location>
</feature>
<feature type="compositionally biased region" description="Polar residues" evidence="1">
    <location>
        <begin position="116"/>
        <end position="134"/>
    </location>
</feature>
<dbReference type="Proteomes" id="UP001107558">
    <property type="component" value="Chromosome 2"/>
</dbReference>
<feature type="compositionally biased region" description="Low complexity" evidence="1">
    <location>
        <begin position="135"/>
        <end position="145"/>
    </location>
</feature>
<gene>
    <name evidence="2" type="ORF">PVAND_006556</name>
</gene>